<dbReference type="SUPFAM" id="SSF55048">
    <property type="entry name" value="Probable ACP-binding domain of malonyl-CoA ACP transacylase"/>
    <property type="match status" value="1"/>
</dbReference>
<dbReference type="PIRSF" id="PIRSF000446">
    <property type="entry name" value="Mct"/>
    <property type="match status" value="1"/>
</dbReference>
<dbReference type="EMBL" id="CP006939">
    <property type="protein sequence ID" value="AHC13845.1"/>
    <property type="molecule type" value="Genomic_DNA"/>
</dbReference>
<keyword evidence="4 6" id="KW-0012">Acyltransferase</keyword>
<evidence type="ECO:0000313" key="10">
    <source>
        <dbReference type="Proteomes" id="UP000018680"/>
    </source>
</evidence>
<evidence type="ECO:0000256" key="5">
    <source>
        <dbReference type="ARBA" id="ARBA00048462"/>
    </source>
</evidence>
<organism evidence="9 10">
    <name type="scientific">Salinispira pacifica</name>
    <dbReference type="NCBI Taxonomy" id="1307761"/>
    <lineage>
        <taxon>Bacteria</taxon>
        <taxon>Pseudomonadati</taxon>
        <taxon>Spirochaetota</taxon>
        <taxon>Spirochaetia</taxon>
        <taxon>Spirochaetales</taxon>
        <taxon>Spirochaetaceae</taxon>
        <taxon>Salinispira</taxon>
    </lineage>
</organism>
<dbReference type="Pfam" id="PF00698">
    <property type="entry name" value="Acyl_transf_1"/>
    <property type="match status" value="1"/>
</dbReference>
<dbReference type="PATRIC" id="fig|1307761.3.peg.413"/>
<dbReference type="PANTHER" id="PTHR42681:SF1">
    <property type="entry name" value="MALONYL-COA-ACYL CARRIER PROTEIN TRANSACYLASE, MITOCHONDRIAL"/>
    <property type="match status" value="1"/>
</dbReference>
<dbReference type="SMART" id="SM00827">
    <property type="entry name" value="PKS_AT"/>
    <property type="match status" value="1"/>
</dbReference>
<evidence type="ECO:0000256" key="2">
    <source>
        <dbReference type="ARBA" id="ARBA00018953"/>
    </source>
</evidence>
<dbReference type="InterPro" id="IPR001227">
    <property type="entry name" value="Ac_transferase_dom_sf"/>
</dbReference>
<dbReference type="GO" id="GO:0005829">
    <property type="term" value="C:cytosol"/>
    <property type="evidence" value="ECO:0007669"/>
    <property type="project" value="TreeGrafter"/>
</dbReference>
<evidence type="ECO:0000259" key="8">
    <source>
        <dbReference type="SMART" id="SM00827"/>
    </source>
</evidence>
<evidence type="ECO:0000256" key="1">
    <source>
        <dbReference type="ARBA" id="ARBA00013258"/>
    </source>
</evidence>
<comment type="catalytic activity">
    <reaction evidence="5 6">
        <text>holo-[ACP] + malonyl-CoA = malonyl-[ACP] + CoA</text>
        <dbReference type="Rhea" id="RHEA:41792"/>
        <dbReference type="Rhea" id="RHEA-COMP:9623"/>
        <dbReference type="Rhea" id="RHEA-COMP:9685"/>
        <dbReference type="ChEBI" id="CHEBI:57287"/>
        <dbReference type="ChEBI" id="CHEBI:57384"/>
        <dbReference type="ChEBI" id="CHEBI:64479"/>
        <dbReference type="ChEBI" id="CHEBI:78449"/>
        <dbReference type="EC" id="2.3.1.39"/>
    </reaction>
</comment>
<name>V5WDY6_9SPIO</name>
<evidence type="ECO:0000256" key="3">
    <source>
        <dbReference type="ARBA" id="ARBA00022679"/>
    </source>
</evidence>
<sequence length="317" mass="33631">MSTVFLFPGQGAQYPGMARDLYEGSDEVKNLFSTASGVLNKDMAGLLFDGSEEDLKSTDNTQAAVTLANISASAVLKEKGVTPAAVMGFSVGEYAALHEAGVLDTETLFRVVQIRGEVMEKGARKADTAAGPSAMSAVLGLPFEEARDVVSPMAGQGVFIANHSSPTQIVIAGTSQGLDAAEAALNDAGAMKVVRLKVSGPFHSPLLEDARTEFEERIGEFTFHDPRLPLISNVSATPIENGEQARKRAGEQIVSMVRWVDSEQYLLDKGFITGGEHDLVIEAGPGKVLCGLWKSFYKGLRGKPAGTLEAIEKILQG</sequence>
<dbReference type="InterPro" id="IPR016036">
    <property type="entry name" value="Malonyl_transacylase_ACP-bd"/>
</dbReference>
<dbReference type="KEGG" id="slr:L21SP2_0413"/>
<evidence type="ECO:0000256" key="7">
    <source>
        <dbReference type="PIRSR" id="PIRSR000446-1"/>
    </source>
</evidence>
<dbReference type="InterPro" id="IPR050858">
    <property type="entry name" value="Mal-CoA-ACP_Trans/PKS_FabD"/>
</dbReference>
<feature type="active site" evidence="7">
    <location>
        <position position="203"/>
    </location>
</feature>
<dbReference type="eggNOG" id="COG0331">
    <property type="taxonomic scope" value="Bacteria"/>
</dbReference>
<dbReference type="HOGENOM" id="CLU_030558_1_1_12"/>
<dbReference type="AlphaFoldDB" id="V5WDY6"/>
<evidence type="ECO:0000256" key="4">
    <source>
        <dbReference type="ARBA" id="ARBA00023315"/>
    </source>
</evidence>
<keyword evidence="10" id="KW-1185">Reference proteome</keyword>
<feature type="active site" evidence="7">
    <location>
        <position position="90"/>
    </location>
</feature>
<protein>
    <recommendedName>
        <fullName evidence="2 6">Malonyl CoA-acyl carrier protein transacylase</fullName>
        <ecNumber evidence="1 6">2.3.1.39</ecNumber>
    </recommendedName>
</protein>
<dbReference type="InterPro" id="IPR016035">
    <property type="entry name" value="Acyl_Trfase/lysoPLipase"/>
</dbReference>
<feature type="domain" description="Malonyl-CoA:ACP transacylase (MAT)" evidence="8">
    <location>
        <begin position="6"/>
        <end position="304"/>
    </location>
</feature>
<dbReference type="STRING" id="1307761.L21SP2_0413"/>
<dbReference type="GO" id="GO:0006633">
    <property type="term" value="P:fatty acid biosynthetic process"/>
    <property type="evidence" value="ECO:0007669"/>
    <property type="project" value="TreeGrafter"/>
</dbReference>
<dbReference type="GO" id="GO:0004314">
    <property type="term" value="F:[acyl-carrier-protein] S-malonyltransferase activity"/>
    <property type="evidence" value="ECO:0007669"/>
    <property type="project" value="UniProtKB-EC"/>
</dbReference>
<proteinExistence type="inferred from homology"/>
<dbReference type="PANTHER" id="PTHR42681">
    <property type="entry name" value="MALONYL-COA-ACYL CARRIER PROTEIN TRANSACYLASE, MITOCHONDRIAL"/>
    <property type="match status" value="1"/>
</dbReference>
<reference evidence="9 10" key="1">
    <citation type="journal article" date="2015" name="Stand. Genomic Sci.">
        <title>Complete genome sequence and description of Salinispira pacifica gen. nov., sp. nov., a novel spirochaete isolated form a hypersaline microbial mat.</title>
        <authorList>
            <person name="Ben Hania W."/>
            <person name="Joseph M."/>
            <person name="Schumann P."/>
            <person name="Bunk B."/>
            <person name="Fiebig A."/>
            <person name="Sproer C."/>
            <person name="Klenk H.P."/>
            <person name="Fardeau M.L."/>
            <person name="Spring S."/>
        </authorList>
    </citation>
    <scope>NUCLEOTIDE SEQUENCE [LARGE SCALE GENOMIC DNA]</scope>
    <source>
        <strain evidence="9 10">L21-RPul-D2</strain>
    </source>
</reference>
<dbReference type="OrthoDB" id="9805460at2"/>
<dbReference type="Gene3D" id="3.40.366.10">
    <property type="entry name" value="Malonyl-Coenzyme A Acyl Carrier Protein, domain 2"/>
    <property type="match status" value="1"/>
</dbReference>
<dbReference type="InterPro" id="IPR014043">
    <property type="entry name" value="Acyl_transferase_dom"/>
</dbReference>
<dbReference type="InterPro" id="IPR024925">
    <property type="entry name" value="Malonyl_CoA-ACP_transAc"/>
</dbReference>
<gene>
    <name evidence="9" type="ORF">L21SP2_0413</name>
</gene>
<keyword evidence="3 6" id="KW-0808">Transferase</keyword>
<dbReference type="SUPFAM" id="SSF52151">
    <property type="entry name" value="FabD/lysophospholipase-like"/>
    <property type="match status" value="1"/>
</dbReference>
<accession>V5WDY6</accession>
<dbReference type="RefSeq" id="WP_024266777.1">
    <property type="nucleotide sequence ID" value="NC_023035.1"/>
</dbReference>
<dbReference type="EC" id="2.3.1.39" evidence="1 6"/>
<dbReference type="Proteomes" id="UP000018680">
    <property type="component" value="Chromosome"/>
</dbReference>
<evidence type="ECO:0000256" key="6">
    <source>
        <dbReference type="PIRNR" id="PIRNR000446"/>
    </source>
</evidence>
<comment type="similarity">
    <text evidence="6">Belongs to the fabD family.</text>
</comment>
<evidence type="ECO:0000313" key="9">
    <source>
        <dbReference type="EMBL" id="AHC13845.1"/>
    </source>
</evidence>
<dbReference type="Gene3D" id="3.30.70.250">
    <property type="entry name" value="Malonyl-CoA ACP transacylase, ACP-binding"/>
    <property type="match status" value="1"/>
</dbReference>